<reference evidence="6" key="1">
    <citation type="submission" date="2020-04" db="EMBL/GenBank/DDBJ databases">
        <authorList>
            <person name="Alioto T."/>
            <person name="Alioto T."/>
            <person name="Gomez Garrido J."/>
        </authorList>
    </citation>
    <scope>NUCLEOTIDE SEQUENCE</scope>
    <source>
        <strain evidence="6">A484AB</strain>
    </source>
</reference>
<evidence type="ECO:0000313" key="6">
    <source>
        <dbReference type="EMBL" id="CAB4001215.1"/>
    </source>
</evidence>
<dbReference type="Pfam" id="PF14559">
    <property type="entry name" value="TPR_19"/>
    <property type="match status" value="1"/>
</dbReference>
<dbReference type="PANTHER" id="PTHR46512">
    <property type="entry name" value="PEPTIDYLPROLYL ISOMERASE"/>
    <property type="match status" value="1"/>
</dbReference>
<dbReference type="InterPro" id="IPR019734">
    <property type="entry name" value="TPR_rpt"/>
</dbReference>
<dbReference type="PANTHER" id="PTHR46512:SF9">
    <property type="entry name" value="PEPTIDYLPROLYL ISOMERASE"/>
    <property type="match status" value="1"/>
</dbReference>
<evidence type="ECO:0000256" key="2">
    <source>
        <dbReference type="ARBA" id="ARBA00013194"/>
    </source>
</evidence>
<keyword evidence="3" id="KW-0697">Rotamase</keyword>
<comment type="caution">
    <text evidence="6">The sequence shown here is derived from an EMBL/GenBank/DDBJ whole genome shotgun (WGS) entry which is preliminary data.</text>
</comment>
<dbReference type="EC" id="5.2.1.8" evidence="2"/>
<evidence type="ECO:0000256" key="1">
    <source>
        <dbReference type="ARBA" id="ARBA00000971"/>
    </source>
</evidence>
<dbReference type="SMART" id="SM00028">
    <property type="entry name" value="TPR"/>
    <property type="match status" value="1"/>
</dbReference>
<dbReference type="EMBL" id="CACRXK020004031">
    <property type="protein sequence ID" value="CAB4001215.1"/>
    <property type="molecule type" value="Genomic_DNA"/>
</dbReference>
<comment type="catalytic activity">
    <reaction evidence="1">
        <text>[protein]-peptidylproline (omega=180) = [protein]-peptidylproline (omega=0)</text>
        <dbReference type="Rhea" id="RHEA:16237"/>
        <dbReference type="Rhea" id="RHEA-COMP:10747"/>
        <dbReference type="Rhea" id="RHEA-COMP:10748"/>
        <dbReference type="ChEBI" id="CHEBI:83833"/>
        <dbReference type="ChEBI" id="CHEBI:83834"/>
        <dbReference type="EC" id="5.2.1.8"/>
    </reaction>
</comment>
<dbReference type="PROSITE" id="PS50005">
    <property type="entry name" value="TPR"/>
    <property type="match status" value="1"/>
</dbReference>
<protein>
    <recommendedName>
        <fullName evidence="2">peptidylprolyl isomerase</fullName>
        <ecNumber evidence="2">5.2.1.8</ecNumber>
    </recommendedName>
    <alternativeName>
        <fullName evidence="5">Rotamase</fullName>
    </alternativeName>
</protein>
<sequence length="89" mass="10754">MTKEKKWEKVIEYSDKALEVHPENVKALFRKGQAYYHVKNWDKAFEAIQQARKIEPDDANIKKYLSKLQQELNKYREKQKAMYAAMFKK</sequence>
<organism evidence="6 7">
    <name type="scientific">Paramuricea clavata</name>
    <name type="common">Red gorgonian</name>
    <name type="synonym">Violescent sea-whip</name>
    <dbReference type="NCBI Taxonomy" id="317549"/>
    <lineage>
        <taxon>Eukaryota</taxon>
        <taxon>Metazoa</taxon>
        <taxon>Cnidaria</taxon>
        <taxon>Anthozoa</taxon>
        <taxon>Octocorallia</taxon>
        <taxon>Malacalcyonacea</taxon>
        <taxon>Plexauridae</taxon>
        <taxon>Paramuricea</taxon>
    </lineage>
</organism>
<evidence type="ECO:0000313" key="7">
    <source>
        <dbReference type="Proteomes" id="UP001152795"/>
    </source>
</evidence>
<keyword evidence="7" id="KW-1185">Reference proteome</keyword>
<dbReference type="InterPro" id="IPR011990">
    <property type="entry name" value="TPR-like_helical_dom_sf"/>
</dbReference>
<dbReference type="Proteomes" id="UP001152795">
    <property type="component" value="Unassembled WGS sequence"/>
</dbReference>
<proteinExistence type="predicted"/>
<evidence type="ECO:0000256" key="4">
    <source>
        <dbReference type="ARBA" id="ARBA00023235"/>
    </source>
</evidence>
<dbReference type="GO" id="GO:0003755">
    <property type="term" value="F:peptidyl-prolyl cis-trans isomerase activity"/>
    <property type="evidence" value="ECO:0007669"/>
    <property type="project" value="UniProtKB-EC"/>
</dbReference>
<accession>A0A6S7H681</accession>
<dbReference type="OrthoDB" id="433738at2759"/>
<dbReference type="AlphaFoldDB" id="A0A6S7H681"/>
<gene>
    <name evidence="6" type="ORF">PACLA_8A070174</name>
</gene>
<name>A0A6S7H681_PARCT</name>
<keyword evidence="4" id="KW-0413">Isomerase</keyword>
<evidence type="ECO:0000256" key="5">
    <source>
        <dbReference type="ARBA" id="ARBA00029569"/>
    </source>
</evidence>
<evidence type="ECO:0000256" key="3">
    <source>
        <dbReference type="ARBA" id="ARBA00023110"/>
    </source>
</evidence>
<dbReference type="InterPro" id="IPR050754">
    <property type="entry name" value="FKBP4/5/8-like"/>
</dbReference>
<dbReference type="SUPFAM" id="SSF48452">
    <property type="entry name" value="TPR-like"/>
    <property type="match status" value="1"/>
</dbReference>
<dbReference type="Gene3D" id="1.25.40.10">
    <property type="entry name" value="Tetratricopeptide repeat domain"/>
    <property type="match status" value="1"/>
</dbReference>